<reference evidence="10 11" key="1">
    <citation type="submission" date="2018-03" db="EMBL/GenBank/DDBJ databases">
        <title>Alkalicoccus saliphilus sp. nov., isolated from a mineral pool.</title>
        <authorList>
            <person name="Zhao B."/>
        </authorList>
    </citation>
    <scope>NUCLEOTIDE SEQUENCE [LARGE SCALE GENOMIC DNA]</scope>
    <source>
        <strain evidence="10 11">6AG</strain>
    </source>
</reference>
<dbReference type="FunFam" id="1.10.10.2830:FF:000001">
    <property type="entry name" value="Chromosome partitioning protein ParB"/>
    <property type="match status" value="1"/>
</dbReference>
<evidence type="ECO:0000313" key="11">
    <source>
        <dbReference type="Proteomes" id="UP000240509"/>
    </source>
</evidence>
<keyword evidence="7" id="KW-0131">Cell cycle</keyword>
<evidence type="ECO:0000256" key="5">
    <source>
        <dbReference type="ARBA" id="ARBA00023125"/>
    </source>
</evidence>
<dbReference type="Pfam" id="PF17762">
    <property type="entry name" value="HTH_ParB"/>
    <property type="match status" value="1"/>
</dbReference>
<evidence type="ECO:0000256" key="8">
    <source>
        <dbReference type="SAM" id="MobiDB-lite"/>
    </source>
</evidence>
<organism evidence="10 11">
    <name type="scientific">Alkalicoccus saliphilus</name>
    <dbReference type="NCBI Taxonomy" id="200989"/>
    <lineage>
        <taxon>Bacteria</taxon>
        <taxon>Bacillati</taxon>
        <taxon>Bacillota</taxon>
        <taxon>Bacilli</taxon>
        <taxon>Bacillales</taxon>
        <taxon>Bacillaceae</taxon>
        <taxon>Alkalicoccus</taxon>
    </lineage>
</organism>
<dbReference type="InterPro" id="IPR003115">
    <property type="entry name" value="ParB_N"/>
</dbReference>
<keyword evidence="3" id="KW-0963">Cytoplasm</keyword>
<dbReference type="Gene3D" id="3.90.1530.30">
    <property type="match status" value="1"/>
</dbReference>
<dbReference type="InterPro" id="IPR041468">
    <property type="entry name" value="HTH_ParB/Spo0J"/>
</dbReference>
<dbReference type="RefSeq" id="WP_107586063.1">
    <property type="nucleotide sequence ID" value="NZ_PZJJ01000037.1"/>
</dbReference>
<keyword evidence="6" id="KW-0717">Septation</keyword>
<dbReference type="Pfam" id="PF02195">
    <property type="entry name" value="ParB_N"/>
    <property type="match status" value="1"/>
</dbReference>
<evidence type="ECO:0000259" key="9">
    <source>
        <dbReference type="SMART" id="SM00470"/>
    </source>
</evidence>
<feature type="region of interest" description="Disordered" evidence="8">
    <location>
        <begin position="220"/>
        <end position="239"/>
    </location>
</feature>
<dbReference type="GO" id="GO:0009295">
    <property type="term" value="C:nucleoid"/>
    <property type="evidence" value="ECO:0007669"/>
    <property type="project" value="UniProtKB-SubCell"/>
</dbReference>
<dbReference type="SUPFAM" id="SSF110849">
    <property type="entry name" value="ParB/Sulfiredoxin"/>
    <property type="match status" value="1"/>
</dbReference>
<dbReference type="NCBIfam" id="TIGR00180">
    <property type="entry name" value="parB_part"/>
    <property type="match status" value="1"/>
</dbReference>
<evidence type="ECO:0000313" key="10">
    <source>
        <dbReference type="EMBL" id="PTL37690.1"/>
    </source>
</evidence>
<evidence type="ECO:0000256" key="6">
    <source>
        <dbReference type="ARBA" id="ARBA00023210"/>
    </source>
</evidence>
<dbReference type="GO" id="GO:0007059">
    <property type="term" value="P:chromosome segregation"/>
    <property type="evidence" value="ECO:0007669"/>
    <property type="project" value="TreeGrafter"/>
</dbReference>
<dbReference type="InterPro" id="IPR050336">
    <property type="entry name" value="Chromosome_partition/occlusion"/>
</dbReference>
<dbReference type="FunFam" id="3.90.1530.30:FF:000001">
    <property type="entry name" value="Chromosome partitioning protein ParB"/>
    <property type="match status" value="1"/>
</dbReference>
<dbReference type="GO" id="GO:0045881">
    <property type="term" value="P:positive regulation of sporulation resulting in formation of a cellular spore"/>
    <property type="evidence" value="ECO:0007669"/>
    <property type="project" value="TreeGrafter"/>
</dbReference>
<dbReference type="Proteomes" id="UP000240509">
    <property type="component" value="Unassembled WGS sequence"/>
</dbReference>
<dbReference type="InterPro" id="IPR004437">
    <property type="entry name" value="ParB/RepB/Spo0J"/>
</dbReference>
<dbReference type="NCBIfam" id="TIGR04285">
    <property type="entry name" value="nucleoid_noc"/>
    <property type="match status" value="1"/>
</dbReference>
<name>A0A2T4U2Q9_9BACI</name>
<dbReference type="CDD" id="cd16393">
    <property type="entry name" value="SPO0J_N"/>
    <property type="match status" value="1"/>
</dbReference>
<comment type="subcellular location">
    <subcellularLocation>
        <location evidence="1">Cytoplasm</location>
        <location evidence="1">Nucleoid</location>
    </subcellularLocation>
</comment>
<feature type="domain" description="ParB-like N-terminal" evidence="9">
    <location>
        <begin position="31"/>
        <end position="120"/>
    </location>
</feature>
<evidence type="ECO:0000256" key="3">
    <source>
        <dbReference type="ARBA" id="ARBA00022490"/>
    </source>
</evidence>
<dbReference type="InterPro" id="IPR023705">
    <property type="entry name" value="Nucleoid_occlusion_protein"/>
</dbReference>
<keyword evidence="4" id="KW-0132">Cell division</keyword>
<dbReference type="PANTHER" id="PTHR33375">
    <property type="entry name" value="CHROMOSOME-PARTITIONING PROTEIN PARB-RELATED"/>
    <property type="match status" value="1"/>
</dbReference>
<evidence type="ECO:0000256" key="1">
    <source>
        <dbReference type="ARBA" id="ARBA00004453"/>
    </source>
</evidence>
<keyword evidence="11" id="KW-1185">Reference proteome</keyword>
<accession>A0A2T4U2Q9</accession>
<dbReference type="EMBL" id="PZJJ01000037">
    <property type="protein sequence ID" value="PTL37690.1"/>
    <property type="molecule type" value="Genomic_DNA"/>
</dbReference>
<evidence type="ECO:0000256" key="4">
    <source>
        <dbReference type="ARBA" id="ARBA00022618"/>
    </source>
</evidence>
<proteinExistence type="inferred from homology"/>
<comment type="similarity">
    <text evidence="2">Belongs to the ParB family.</text>
</comment>
<sequence>MKQSFSKLFGLSEKKQSSSEEELVDREETVRQMEVKRLEPNPFQPRTVFNEESIEELASTIQTYGMIQPIVVRENNERFEIIAGERRWRAAKHAGMTTVPVVIKDFDDRKTASVALIENLQREGLTSIEEASAYERLLKLHELTQGGLAERLGKSQSTVANKLRLLQLSEKVKEALLNRDISERHARALLRVKEDEVQQKLLEQLIRESWSVKETEAAVDKLQEQAAPPPKKRMQKSYSRDTRLALNTIRRSVDMVNESGLKINTAEEEHEEYYQFTIRIPKK</sequence>
<keyword evidence="5" id="KW-0238">DNA-binding</keyword>
<dbReference type="GO" id="GO:0005694">
    <property type="term" value="C:chromosome"/>
    <property type="evidence" value="ECO:0007669"/>
    <property type="project" value="TreeGrafter"/>
</dbReference>
<dbReference type="GO" id="GO:0000917">
    <property type="term" value="P:division septum assembly"/>
    <property type="evidence" value="ECO:0007669"/>
    <property type="project" value="UniProtKB-KW"/>
</dbReference>
<comment type="caution">
    <text evidence="10">The sequence shown here is derived from an EMBL/GenBank/DDBJ whole genome shotgun (WGS) entry which is preliminary data.</text>
</comment>
<dbReference type="PANTHER" id="PTHR33375:SF8">
    <property type="entry name" value="NUCLEOID OCCLUSION PROTEIN"/>
    <property type="match status" value="1"/>
</dbReference>
<feature type="region of interest" description="Disordered" evidence="8">
    <location>
        <begin position="1"/>
        <end position="29"/>
    </location>
</feature>
<dbReference type="SMART" id="SM00470">
    <property type="entry name" value="ParB"/>
    <property type="match status" value="1"/>
</dbReference>
<evidence type="ECO:0000256" key="2">
    <source>
        <dbReference type="ARBA" id="ARBA00006295"/>
    </source>
</evidence>
<dbReference type="GO" id="GO:0003677">
    <property type="term" value="F:DNA binding"/>
    <property type="evidence" value="ECO:0007669"/>
    <property type="project" value="UniProtKB-KW"/>
</dbReference>
<gene>
    <name evidence="10" type="primary">noc</name>
    <name evidence="10" type="ORF">C6Y45_15155</name>
</gene>
<dbReference type="OrthoDB" id="9802051at2"/>
<protein>
    <submittedName>
        <fullName evidence="10">Nucleoid occlusion protein</fullName>
    </submittedName>
</protein>
<dbReference type="InterPro" id="IPR036086">
    <property type="entry name" value="ParB/Sulfiredoxin_sf"/>
</dbReference>
<dbReference type="AlphaFoldDB" id="A0A2T4U2Q9"/>
<evidence type="ECO:0000256" key="7">
    <source>
        <dbReference type="ARBA" id="ARBA00023306"/>
    </source>
</evidence>
<dbReference type="Gene3D" id="1.10.10.2830">
    <property type="match status" value="1"/>
</dbReference>